<dbReference type="Pfam" id="PF20487">
    <property type="entry name" value="DUF6726"/>
    <property type="match status" value="1"/>
</dbReference>
<gene>
    <name evidence="1" type="ORF">CARN2_2870</name>
</gene>
<dbReference type="AlphaFoldDB" id="E6PR43"/>
<dbReference type="InterPro" id="IPR046613">
    <property type="entry name" value="DUF6726"/>
</dbReference>
<comment type="caution">
    <text evidence="1">The sequence shown here is derived from an EMBL/GenBank/DDBJ whole genome shotgun (WGS) entry which is preliminary data.</text>
</comment>
<dbReference type="EMBL" id="CABM01000042">
    <property type="protein sequence ID" value="CBH97398.1"/>
    <property type="molecule type" value="Genomic_DNA"/>
</dbReference>
<sequence>MNLAALLKPLATIVLTSIALSGCGVLAAPCRVASAGIKMVPVVGHAAAAPTDLCAAVIDP</sequence>
<proteinExistence type="predicted"/>
<evidence type="ECO:0000313" key="1">
    <source>
        <dbReference type="EMBL" id="CBH97398.1"/>
    </source>
</evidence>
<reference evidence="1" key="1">
    <citation type="submission" date="2009-10" db="EMBL/GenBank/DDBJ databases">
        <title>Diversity of trophic interactions inside an arsenic-rich microbial ecosystem.</title>
        <authorList>
            <person name="Bertin P.N."/>
            <person name="Heinrich-Salmeron A."/>
            <person name="Pelletier E."/>
            <person name="Goulhen-Chollet F."/>
            <person name="Arsene-Ploetze F."/>
            <person name="Gallien S."/>
            <person name="Calteau A."/>
            <person name="Vallenet D."/>
            <person name="Casiot C."/>
            <person name="Chane-Woon-Ming B."/>
            <person name="Giloteaux L."/>
            <person name="Barakat M."/>
            <person name="Bonnefoy V."/>
            <person name="Bruneel O."/>
            <person name="Chandler M."/>
            <person name="Cleiss J."/>
            <person name="Duran R."/>
            <person name="Elbaz-Poulichet F."/>
            <person name="Fonknechten N."/>
            <person name="Lauga B."/>
            <person name="Mornico D."/>
            <person name="Ortet P."/>
            <person name="Schaeffer C."/>
            <person name="Siguier P."/>
            <person name="Alexander Thil Smith A."/>
            <person name="Van Dorsselaer A."/>
            <person name="Weissenbach J."/>
            <person name="Medigue C."/>
            <person name="Le Paslier D."/>
        </authorList>
    </citation>
    <scope>NUCLEOTIDE SEQUENCE</scope>
</reference>
<name>E6PR43_9ZZZZ</name>
<protein>
    <submittedName>
        <fullName evidence="1">Uncharacterized protein</fullName>
    </submittedName>
</protein>
<organism evidence="1">
    <name type="scientific">mine drainage metagenome</name>
    <dbReference type="NCBI Taxonomy" id="410659"/>
    <lineage>
        <taxon>unclassified sequences</taxon>
        <taxon>metagenomes</taxon>
        <taxon>ecological metagenomes</taxon>
    </lineage>
</organism>
<accession>E6PR43</accession>